<keyword evidence="1" id="KW-1133">Transmembrane helix</keyword>
<dbReference type="AlphaFoldDB" id="A0A0A9BWK8"/>
<organism evidence="2">
    <name type="scientific">Arundo donax</name>
    <name type="common">Giant reed</name>
    <name type="synonym">Donax arundinaceus</name>
    <dbReference type="NCBI Taxonomy" id="35708"/>
    <lineage>
        <taxon>Eukaryota</taxon>
        <taxon>Viridiplantae</taxon>
        <taxon>Streptophyta</taxon>
        <taxon>Embryophyta</taxon>
        <taxon>Tracheophyta</taxon>
        <taxon>Spermatophyta</taxon>
        <taxon>Magnoliopsida</taxon>
        <taxon>Liliopsida</taxon>
        <taxon>Poales</taxon>
        <taxon>Poaceae</taxon>
        <taxon>PACMAD clade</taxon>
        <taxon>Arundinoideae</taxon>
        <taxon>Arundineae</taxon>
        <taxon>Arundo</taxon>
    </lineage>
</organism>
<keyword evidence="1" id="KW-0812">Transmembrane</keyword>
<evidence type="ECO:0000256" key="1">
    <source>
        <dbReference type="SAM" id="Phobius"/>
    </source>
</evidence>
<reference evidence="2" key="1">
    <citation type="submission" date="2014-09" db="EMBL/GenBank/DDBJ databases">
        <authorList>
            <person name="Magalhaes I.L.F."/>
            <person name="Oliveira U."/>
            <person name="Santos F.R."/>
            <person name="Vidigal T.H.D.A."/>
            <person name="Brescovit A.D."/>
            <person name="Santos A.J."/>
        </authorList>
    </citation>
    <scope>NUCLEOTIDE SEQUENCE</scope>
    <source>
        <tissue evidence="2">Shoot tissue taken approximately 20 cm above the soil surface</tissue>
    </source>
</reference>
<feature type="transmembrane region" description="Helical" evidence="1">
    <location>
        <begin position="21"/>
        <end position="41"/>
    </location>
</feature>
<proteinExistence type="predicted"/>
<reference evidence="2" key="2">
    <citation type="journal article" date="2015" name="Data Brief">
        <title>Shoot transcriptome of the giant reed, Arundo donax.</title>
        <authorList>
            <person name="Barrero R.A."/>
            <person name="Guerrero F.D."/>
            <person name="Moolhuijzen P."/>
            <person name="Goolsby J.A."/>
            <person name="Tidwell J."/>
            <person name="Bellgard S.E."/>
            <person name="Bellgard M.I."/>
        </authorList>
    </citation>
    <scope>NUCLEOTIDE SEQUENCE</scope>
    <source>
        <tissue evidence="2">Shoot tissue taken approximately 20 cm above the soil surface</tissue>
    </source>
</reference>
<evidence type="ECO:0000313" key="2">
    <source>
        <dbReference type="EMBL" id="JAD63612.1"/>
    </source>
</evidence>
<sequence>MINDLHSLFLCRSANKTHLKQYAIILLYAELAAIAMLHPIVL</sequence>
<accession>A0A0A9BWK8</accession>
<protein>
    <submittedName>
        <fullName evidence="2">Uncharacterized protein</fullName>
    </submittedName>
</protein>
<dbReference type="EMBL" id="GBRH01234283">
    <property type="protein sequence ID" value="JAD63612.1"/>
    <property type="molecule type" value="Transcribed_RNA"/>
</dbReference>
<keyword evidence="1" id="KW-0472">Membrane</keyword>
<name>A0A0A9BWK8_ARUDO</name>